<accession>A0A9D1Z990</accession>
<dbReference type="Gene3D" id="3.30.429.10">
    <property type="entry name" value="Macrophage Migration Inhibitory Factor"/>
    <property type="match status" value="1"/>
</dbReference>
<name>A0A9D1Z990_9ACTN</name>
<dbReference type="Proteomes" id="UP000824133">
    <property type="component" value="Unassembled WGS sequence"/>
</dbReference>
<sequence>MPVVHTYCSAPITPAARETLKAAYGRAIEVVPGKSEAWLMCLFEGETPIYFAGDDSAPSALVDVSSFARSEVPDAVWERFTKEVTPIVCRELGVDAERLYIRYGTSSSFGWNGSNL</sequence>
<protein>
    <recommendedName>
        <fullName evidence="3">Macrophage migration inhibitory factor</fullName>
    </recommendedName>
</protein>
<organism evidence="1 2">
    <name type="scientific">Candidatus Olsenella excrementavium</name>
    <dbReference type="NCBI Taxonomy" id="2838709"/>
    <lineage>
        <taxon>Bacteria</taxon>
        <taxon>Bacillati</taxon>
        <taxon>Actinomycetota</taxon>
        <taxon>Coriobacteriia</taxon>
        <taxon>Coriobacteriales</taxon>
        <taxon>Atopobiaceae</taxon>
        <taxon>Olsenella</taxon>
    </lineage>
</organism>
<proteinExistence type="predicted"/>
<gene>
    <name evidence="1" type="ORF">IAA42_02385</name>
</gene>
<dbReference type="EMBL" id="DXCP01000016">
    <property type="protein sequence ID" value="HIY79266.1"/>
    <property type="molecule type" value="Genomic_DNA"/>
</dbReference>
<evidence type="ECO:0000313" key="2">
    <source>
        <dbReference type="Proteomes" id="UP000824133"/>
    </source>
</evidence>
<evidence type="ECO:0000313" key="1">
    <source>
        <dbReference type="EMBL" id="HIY79266.1"/>
    </source>
</evidence>
<evidence type="ECO:0008006" key="3">
    <source>
        <dbReference type="Google" id="ProtNLM"/>
    </source>
</evidence>
<dbReference type="SUPFAM" id="SSF55331">
    <property type="entry name" value="Tautomerase/MIF"/>
    <property type="match status" value="1"/>
</dbReference>
<dbReference type="AlphaFoldDB" id="A0A9D1Z990"/>
<dbReference type="InterPro" id="IPR014347">
    <property type="entry name" value="Tautomerase/MIF_sf"/>
</dbReference>
<reference evidence="1" key="2">
    <citation type="submission" date="2021-04" db="EMBL/GenBank/DDBJ databases">
        <authorList>
            <person name="Gilroy R."/>
        </authorList>
    </citation>
    <scope>NUCLEOTIDE SEQUENCE</scope>
    <source>
        <strain evidence="1">ChiHjej10B9-743</strain>
    </source>
</reference>
<reference evidence="1" key="1">
    <citation type="journal article" date="2021" name="PeerJ">
        <title>Extensive microbial diversity within the chicken gut microbiome revealed by metagenomics and culture.</title>
        <authorList>
            <person name="Gilroy R."/>
            <person name="Ravi A."/>
            <person name="Getino M."/>
            <person name="Pursley I."/>
            <person name="Horton D.L."/>
            <person name="Alikhan N.F."/>
            <person name="Baker D."/>
            <person name="Gharbi K."/>
            <person name="Hall N."/>
            <person name="Watson M."/>
            <person name="Adriaenssens E.M."/>
            <person name="Foster-Nyarko E."/>
            <person name="Jarju S."/>
            <person name="Secka A."/>
            <person name="Antonio M."/>
            <person name="Oren A."/>
            <person name="Chaudhuri R.R."/>
            <person name="La Ragione R."/>
            <person name="Hildebrand F."/>
            <person name="Pallen M.J."/>
        </authorList>
    </citation>
    <scope>NUCLEOTIDE SEQUENCE</scope>
    <source>
        <strain evidence="1">ChiHjej10B9-743</strain>
    </source>
</reference>
<comment type="caution">
    <text evidence="1">The sequence shown here is derived from an EMBL/GenBank/DDBJ whole genome shotgun (WGS) entry which is preliminary data.</text>
</comment>